<feature type="transmembrane region" description="Helical" evidence="1">
    <location>
        <begin position="237"/>
        <end position="255"/>
    </location>
</feature>
<keyword evidence="1" id="KW-0472">Membrane</keyword>
<dbReference type="EMBL" id="DSHW01000179">
    <property type="protein sequence ID" value="HEQ88252.1"/>
    <property type="molecule type" value="Genomic_DNA"/>
</dbReference>
<protein>
    <recommendedName>
        <fullName evidence="3">Glycosyltransferase RgtA/B/C/D-like domain-containing protein</fullName>
    </recommendedName>
</protein>
<evidence type="ECO:0000256" key="1">
    <source>
        <dbReference type="SAM" id="Phobius"/>
    </source>
</evidence>
<proteinExistence type="predicted"/>
<feature type="transmembrane region" description="Helical" evidence="1">
    <location>
        <begin position="91"/>
        <end position="112"/>
    </location>
</feature>
<name>A0A7V2EEX1_9BACT</name>
<reference evidence="2" key="1">
    <citation type="journal article" date="2020" name="mSystems">
        <title>Genome- and Community-Level Interaction Insights into Carbon Utilization and Element Cycling Functions of Hydrothermarchaeota in Hydrothermal Sediment.</title>
        <authorList>
            <person name="Zhou Z."/>
            <person name="Liu Y."/>
            <person name="Xu W."/>
            <person name="Pan J."/>
            <person name="Luo Z.H."/>
            <person name="Li M."/>
        </authorList>
    </citation>
    <scope>NUCLEOTIDE SEQUENCE [LARGE SCALE GENOMIC DNA]</scope>
    <source>
        <strain evidence="2">SpSt-186</strain>
    </source>
</reference>
<dbReference type="AlphaFoldDB" id="A0A7V2EEX1"/>
<evidence type="ECO:0008006" key="3">
    <source>
        <dbReference type="Google" id="ProtNLM"/>
    </source>
</evidence>
<feature type="transmembrane region" description="Helical" evidence="1">
    <location>
        <begin position="262"/>
        <end position="284"/>
    </location>
</feature>
<sequence>MVPLALAQPFFYDALVYHLALPWQALIEGGWHAHPESIYAAGPPLAQLCALPFLVVNLPRAYAFLHLLAFTLAGAALYTLCGLLGGRRFAFLAGFCLPILPLYVLVPGFPTAEGWAVLSLTVGVGLLFRRCHLVWAGLLAGLAVASRLQALPLAAGVALLGALRLQPWKQRLQLLFAFLLGSSLWWAKNWLLLGKPFLPFGGSAFSALSRDAAQVSAQGLDFYGVIRASASALAPHAPYLLPLVVAALGAVCLAPSRRVLTVASLAAVGLVSWPFVGLLTRFLAAASPLWLALPTVARTKISRLASGLALGVSAIFGLVVSAQELWRWGGFSLLGPAVSIEERLVVNNPLPAFRKAEALPENARVLFVGEPRGFLFPRRFIAPSVLDEHPLAALMETAKTPEEAVLSLRNSGFSHLLVNWGELHRLVPGYPCAPWRSPAGRANFIKLIQALEPPVLTAGPVAIYTLDLRRAPNGS</sequence>
<comment type="caution">
    <text evidence="2">The sequence shown here is derived from an EMBL/GenBank/DDBJ whole genome shotgun (WGS) entry which is preliminary data.</text>
</comment>
<keyword evidence="1" id="KW-1133">Transmembrane helix</keyword>
<feature type="transmembrane region" description="Helical" evidence="1">
    <location>
        <begin position="132"/>
        <end position="162"/>
    </location>
</feature>
<accession>A0A7V2EEX1</accession>
<feature type="transmembrane region" description="Helical" evidence="1">
    <location>
        <begin position="174"/>
        <end position="193"/>
    </location>
</feature>
<evidence type="ECO:0000313" key="2">
    <source>
        <dbReference type="EMBL" id="HEQ88252.1"/>
    </source>
</evidence>
<organism evidence="2">
    <name type="scientific">Thermoanaerobaculum aquaticum</name>
    <dbReference type="NCBI Taxonomy" id="1312852"/>
    <lineage>
        <taxon>Bacteria</taxon>
        <taxon>Pseudomonadati</taxon>
        <taxon>Acidobacteriota</taxon>
        <taxon>Thermoanaerobaculia</taxon>
        <taxon>Thermoanaerobaculales</taxon>
        <taxon>Thermoanaerobaculaceae</taxon>
        <taxon>Thermoanaerobaculum</taxon>
    </lineage>
</organism>
<feature type="transmembrane region" description="Helical" evidence="1">
    <location>
        <begin position="61"/>
        <end position="84"/>
    </location>
</feature>
<feature type="transmembrane region" description="Helical" evidence="1">
    <location>
        <begin position="304"/>
        <end position="322"/>
    </location>
</feature>
<keyword evidence="1" id="KW-0812">Transmembrane</keyword>
<gene>
    <name evidence="2" type="ORF">ENP06_02435</name>
</gene>